<gene>
    <name evidence="7" type="primary">LOC113851632</name>
</gene>
<keyword evidence="4" id="KW-0812">Transmembrane</keyword>
<dbReference type="Pfam" id="PF00011">
    <property type="entry name" value="HSP20"/>
    <property type="match status" value="1"/>
</dbReference>
<evidence type="ECO:0000313" key="6">
    <source>
        <dbReference type="Proteomes" id="UP000694853"/>
    </source>
</evidence>
<keyword evidence="4" id="KW-1133">Transmembrane helix</keyword>
<organism evidence="6 7">
    <name type="scientific">Abrus precatorius</name>
    <name type="common">Indian licorice</name>
    <name type="synonym">Glycine abrus</name>
    <dbReference type="NCBI Taxonomy" id="3816"/>
    <lineage>
        <taxon>Eukaryota</taxon>
        <taxon>Viridiplantae</taxon>
        <taxon>Streptophyta</taxon>
        <taxon>Embryophyta</taxon>
        <taxon>Tracheophyta</taxon>
        <taxon>Spermatophyta</taxon>
        <taxon>Magnoliopsida</taxon>
        <taxon>eudicotyledons</taxon>
        <taxon>Gunneridae</taxon>
        <taxon>Pentapetalae</taxon>
        <taxon>rosids</taxon>
        <taxon>fabids</taxon>
        <taxon>Fabales</taxon>
        <taxon>Fabaceae</taxon>
        <taxon>Papilionoideae</taxon>
        <taxon>50 kb inversion clade</taxon>
        <taxon>NPAAA clade</taxon>
        <taxon>indigoferoid/millettioid clade</taxon>
        <taxon>Abreae</taxon>
        <taxon>Abrus</taxon>
    </lineage>
</organism>
<keyword evidence="4" id="KW-0472">Membrane</keyword>
<feature type="compositionally biased region" description="Basic and acidic residues" evidence="3">
    <location>
        <begin position="127"/>
        <end position="142"/>
    </location>
</feature>
<dbReference type="Gene3D" id="2.60.40.790">
    <property type="match status" value="1"/>
</dbReference>
<evidence type="ECO:0000256" key="1">
    <source>
        <dbReference type="PROSITE-ProRule" id="PRU00285"/>
    </source>
</evidence>
<sequence length="205" mass="23357">MATSKRWVGTKPLTSLSPAPMVEHMVPNSGWIEDTVRHCLLIDLPEFKKEDVKLQVDGSAGRIKVRGERQLNEQKRVQFEETFAVPTDSDVDKITGKFDNQILYVDVPKRISQGNHIEKASNGNADNEMRPRGQHDRDRENGGTENENAQYIGRLCNELTRNWDQEYYSDASNTAMDILRRNRGVVMTAALAFSLGIYMSQMFHI</sequence>
<protein>
    <submittedName>
        <fullName evidence="7">Uncharacterized protein LOC113851632</fullName>
    </submittedName>
</protein>
<evidence type="ECO:0000256" key="3">
    <source>
        <dbReference type="SAM" id="MobiDB-lite"/>
    </source>
</evidence>
<dbReference type="SUPFAM" id="SSF49764">
    <property type="entry name" value="HSP20-like chaperones"/>
    <property type="match status" value="1"/>
</dbReference>
<dbReference type="CDD" id="cd06464">
    <property type="entry name" value="ACD_sHsps-like"/>
    <property type="match status" value="1"/>
</dbReference>
<evidence type="ECO:0000313" key="7">
    <source>
        <dbReference type="RefSeq" id="XP_027337976.1"/>
    </source>
</evidence>
<dbReference type="OrthoDB" id="1431247at2759"/>
<dbReference type="PROSITE" id="PS01031">
    <property type="entry name" value="SHSP"/>
    <property type="match status" value="1"/>
</dbReference>
<dbReference type="RefSeq" id="XP_027337976.1">
    <property type="nucleotide sequence ID" value="XM_027482175.1"/>
</dbReference>
<comment type="similarity">
    <text evidence="1 2">Belongs to the small heat shock protein (HSP20) family.</text>
</comment>
<evidence type="ECO:0000259" key="5">
    <source>
        <dbReference type="PROSITE" id="PS01031"/>
    </source>
</evidence>
<keyword evidence="6" id="KW-1185">Reference proteome</keyword>
<evidence type="ECO:0000256" key="4">
    <source>
        <dbReference type="SAM" id="Phobius"/>
    </source>
</evidence>
<dbReference type="InterPro" id="IPR002068">
    <property type="entry name" value="A-crystallin/Hsp20_dom"/>
</dbReference>
<dbReference type="Proteomes" id="UP000694853">
    <property type="component" value="Unplaced"/>
</dbReference>
<dbReference type="InterPro" id="IPR008978">
    <property type="entry name" value="HSP20-like_chaperone"/>
</dbReference>
<accession>A0A8B8K2U6</accession>
<feature type="transmembrane region" description="Helical" evidence="4">
    <location>
        <begin position="184"/>
        <end position="203"/>
    </location>
</feature>
<dbReference type="AlphaFoldDB" id="A0A8B8K2U6"/>
<evidence type="ECO:0000256" key="2">
    <source>
        <dbReference type="RuleBase" id="RU003616"/>
    </source>
</evidence>
<proteinExistence type="inferred from homology"/>
<feature type="domain" description="SHSP" evidence="5">
    <location>
        <begin position="20"/>
        <end position="126"/>
    </location>
</feature>
<reference evidence="7" key="2">
    <citation type="submission" date="2025-08" db="UniProtKB">
        <authorList>
            <consortium name="RefSeq"/>
        </authorList>
    </citation>
    <scope>IDENTIFICATION</scope>
    <source>
        <tissue evidence="7">Young leaves</tissue>
    </source>
</reference>
<reference evidence="6" key="1">
    <citation type="journal article" date="2019" name="Toxins">
        <title>Detection of Abrin-Like and Prepropulchellin-Like Toxin Genes and Transcripts Using Whole Genome Sequencing and Full-Length Transcript Sequencing of Abrus precatorius.</title>
        <authorList>
            <person name="Hovde B.T."/>
            <person name="Daligault H.E."/>
            <person name="Hanschen E.R."/>
            <person name="Kunde Y.A."/>
            <person name="Johnson M.B."/>
            <person name="Starkenburg S.R."/>
            <person name="Johnson S.L."/>
        </authorList>
    </citation>
    <scope>NUCLEOTIDE SEQUENCE [LARGE SCALE GENOMIC DNA]</scope>
</reference>
<name>A0A8B8K2U6_ABRPR</name>
<dbReference type="GeneID" id="113851632"/>
<feature type="region of interest" description="Disordered" evidence="3">
    <location>
        <begin position="114"/>
        <end position="148"/>
    </location>
</feature>
<dbReference type="KEGG" id="aprc:113851632"/>